<keyword evidence="6" id="KW-1185">Reference proteome</keyword>
<dbReference type="EMBL" id="JACOPL010000015">
    <property type="protein sequence ID" value="MBC5726426.1"/>
    <property type="molecule type" value="Genomic_DNA"/>
</dbReference>
<dbReference type="AlphaFoldDB" id="A0A923LXX3"/>
<evidence type="ECO:0000256" key="2">
    <source>
        <dbReference type="SAM" id="MobiDB-lite"/>
    </source>
</evidence>
<feature type="transmembrane region" description="Helical" evidence="3">
    <location>
        <begin position="6"/>
        <end position="30"/>
    </location>
</feature>
<gene>
    <name evidence="5" type="ORF">H8S45_13275</name>
</gene>
<dbReference type="InterPro" id="IPR007527">
    <property type="entry name" value="Znf_SWIM"/>
</dbReference>
<evidence type="ECO:0000313" key="5">
    <source>
        <dbReference type="EMBL" id="MBC5726426.1"/>
    </source>
</evidence>
<sequence>MHLMQILRAIYVIVPPFVCLLALVICHIYIYQQRSQSEPFTDLSPQEDEEPSPDVSTDEPMPAASTNTVPRIIMYYPDTFAPWSSCVHRDDGQYMRYLRSRSEDIRLKLSPDQTYEIIGTSGRYKTSLRSCTCPDFSKNQHGGAPCKHIYFLARHCNIDVDAIFEDYLRYGRYGYDKEHSGYRR</sequence>
<protein>
    <submittedName>
        <fullName evidence="5">SWIM zinc finger family protein</fullName>
    </submittedName>
</protein>
<keyword evidence="3" id="KW-0472">Membrane</keyword>
<keyword evidence="1" id="KW-0862">Zinc</keyword>
<evidence type="ECO:0000256" key="3">
    <source>
        <dbReference type="SAM" id="Phobius"/>
    </source>
</evidence>
<keyword evidence="1" id="KW-0863">Zinc-finger</keyword>
<keyword evidence="3" id="KW-1133">Transmembrane helix</keyword>
<dbReference type="Proteomes" id="UP000606499">
    <property type="component" value="Unassembled WGS sequence"/>
</dbReference>
<evidence type="ECO:0000259" key="4">
    <source>
        <dbReference type="PROSITE" id="PS50966"/>
    </source>
</evidence>
<evidence type="ECO:0000256" key="1">
    <source>
        <dbReference type="PROSITE-ProRule" id="PRU00325"/>
    </source>
</evidence>
<dbReference type="PROSITE" id="PS50966">
    <property type="entry name" value="ZF_SWIM"/>
    <property type="match status" value="1"/>
</dbReference>
<dbReference type="Pfam" id="PF04434">
    <property type="entry name" value="SWIM"/>
    <property type="match status" value="1"/>
</dbReference>
<keyword evidence="1" id="KW-0479">Metal-binding</keyword>
<dbReference type="GO" id="GO:0008270">
    <property type="term" value="F:zinc ion binding"/>
    <property type="evidence" value="ECO:0007669"/>
    <property type="project" value="UniProtKB-KW"/>
</dbReference>
<comment type="caution">
    <text evidence="5">The sequence shown here is derived from an EMBL/GenBank/DDBJ whole genome shotgun (WGS) entry which is preliminary data.</text>
</comment>
<accession>A0A923LXX3</accession>
<organism evidence="5 6">
    <name type="scientific">Agathobaculum faecis</name>
    <dbReference type="NCBI Taxonomy" id="2763013"/>
    <lineage>
        <taxon>Bacteria</taxon>
        <taxon>Bacillati</taxon>
        <taxon>Bacillota</taxon>
        <taxon>Clostridia</taxon>
        <taxon>Eubacteriales</taxon>
        <taxon>Butyricicoccaceae</taxon>
        <taxon>Agathobaculum</taxon>
    </lineage>
</organism>
<feature type="region of interest" description="Disordered" evidence="2">
    <location>
        <begin position="39"/>
        <end position="63"/>
    </location>
</feature>
<keyword evidence="3" id="KW-0812">Transmembrane</keyword>
<name>A0A923LXX3_9FIRM</name>
<dbReference type="RefSeq" id="WP_161804730.1">
    <property type="nucleotide sequence ID" value="NZ_JACOPL010000015.1"/>
</dbReference>
<proteinExistence type="predicted"/>
<reference evidence="5" key="1">
    <citation type="submission" date="2020-08" db="EMBL/GenBank/DDBJ databases">
        <title>Genome public.</title>
        <authorList>
            <person name="Liu C."/>
            <person name="Sun Q."/>
        </authorList>
    </citation>
    <scope>NUCLEOTIDE SEQUENCE</scope>
    <source>
        <strain evidence="5">NSJ-28</strain>
    </source>
</reference>
<feature type="domain" description="SWIM-type" evidence="4">
    <location>
        <begin position="115"/>
        <end position="157"/>
    </location>
</feature>
<evidence type="ECO:0000313" key="6">
    <source>
        <dbReference type="Proteomes" id="UP000606499"/>
    </source>
</evidence>